<comment type="caution">
    <text evidence="3">The sequence shown here is derived from an EMBL/GenBank/DDBJ whole genome shotgun (WGS) entry which is preliminary data.</text>
</comment>
<dbReference type="PANTHER" id="PTHR43767">
    <property type="entry name" value="LONG-CHAIN-FATTY-ACID--COA LIGASE"/>
    <property type="match status" value="1"/>
</dbReference>
<evidence type="ECO:0000313" key="4">
    <source>
        <dbReference type="Proteomes" id="UP000288361"/>
    </source>
</evidence>
<dbReference type="GO" id="GO:0016874">
    <property type="term" value="F:ligase activity"/>
    <property type="evidence" value="ECO:0007669"/>
    <property type="project" value="UniProtKB-KW"/>
</dbReference>
<dbReference type="Gene3D" id="3.30.300.30">
    <property type="match status" value="1"/>
</dbReference>
<name>A0A432YX65_9GAMM</name>
<dbReference type="InterPro" id="IPR020845">
    <property type="entry name" value="AMP-binding_CS"/>
</dbReference>
<dbReference type="EMBL" id="PIQA01000001">
    <property type="protein sequence ID" value="RUO67902.1"/>
    <property type="molecule type" value="Genomic_DNA"/>
</dbReference>
<evidence type="ECO:0000256" key="1">
    <source>
        <dbReference type="ARBA" id="ARBA00022598"/>
    </source>
</evidence>
<evidence type="ECO:0000313" key="3">
    <source>
        <dbReference type="EMBL" id="RUO67902.1"/>
    </source>
</evidence>
<dbReference type="InterPro" id="IPR042099">
    <property type="entry name" value="ANL_N_sf"/>
</dbReference>
<dbReference type="InterPro" id="IPR045851">
    <property type="entry name" value="AMP-bd_C_sf"/>
</dbReference>
<gene>
    <name evidence="3" type="ORF">CWI73_03310</name>
</gene>
<accession>A0A432YX65</accession>
<dbReference type="AlphaFoldDB" id="A0A432YX65"/>
<dbReference type="Pfam" id="PF23562">
    <property type="entry name" value="AMP-binding_C_3"/>
    <property type="match status" value="1"/>
</dbReference>
<dbReference type="PANTHER" id="PTHR43767:SF8">
    <property type="entry name" value="LONG-CHAIN-FATTY-ACID--COA LIGASE"/>
    <property type="match status" value="1"/>
</dbReference>
<organism evidence="3 4">
    <name type="scientific">Idiomarina piscisalsi</name>
    <dbReference type="NCBI Taxonomy" id="1096243"/>
    <lineage>
        <taxon>Bacteria</taxon>
        <taxon>Pseudomonadati</taxon>
        <taxon>Pseudomonadota</taxon>
        <taxon>Gammaproteobacteria</taxon>
        <taxon>Alteromonadales</taxon>
        <taxon>Idiomarinaceae</taxon>
        <taxon>Idiomarina</taxon>
    </lineage>
</organism>
<dbReference type="Proteomes" id="UP000288361">
    <property type="component" value="Unassembled WGS sequence"/>
</dbReference>
<keyword evidence="1" id="KW-0436">Ligase</keyword>
<dbReference type="PROSITE" id="PS00455">
    <property type="entry name" value="AMP_BINDING"/>
    <property type="match status" value="1"/>
</dbReference>
<dbReference type="SUPFAM" id="SSF56801">
    <property type="entry name" value="Acetyl-CoA synthetase-like"/>
    <property type="match status" value="1"/>
</dbReference>
<dbReference type="Gene3D" id="3.40.50.12780">
    <property type="entry name" value="N-terminal domain of ligase-like"/>
    <property type="match status" value="2"/>
</dbReference>
<reference evidence="3 4" key="1">
    <citation type="journal article" date="2011" name="Front. Microbiol.">
        <title>Genomic signatures of strain selection and enhancement in Bacillus atrophaeus var. globigii, a historical biowarfare simulant.</title>
        <authorList>
            <person name="Gibbons H.S."/>
            <person name="Broomall S.M."/>
            <person name="McNew L.A."/>
            <person name="Daligault H."/>
            <person name="Chapman C."/>
            <person name="Bruce D."/>
            <person name="Karavis M."/>
            <person name="Krepps M."/>
            <person name="McGregor P.A."/>
            <person name="Hong C."/>
            <person name="Park K.H."/>
            <person name="Akmal A."/>
            <person name="Feldman A."/>
            <person name="Lin J.S."/>
            <person name="Chang W.E."/>
            <person name="Higgs B.W."/>
            <person name="Demirev P."/>
            <person name="Lindquist J."/>
            <person name="Liem A."/>
            <person name="Fochler E."/>
            <person name="Read T.D."/>
            <person name="Tapia R."/>
            <person name="Johnson S."/>
            <person name="Bishop-Lilly K.A."/>
            <person name="Detter C."/>
            <person name="Han C."/>
            <person name="Sozhamannan S."/>
            <person name="Rosenzweig C.N."/>
            <person name="Skowronski E.W."/>
        </authorList>
    </citation>
    <scope>NUCLEOTIDE SEQUENCE [LARGE SCALE GENOMIC DNA]</scope>
    <source>
        <strain evidence="3 4">TPS4-2</strain>
    </source>
</reference>
<proteinExistence type="predicted"/>
<feature type="domain" description="AMP-dependent synthetase/ligase" evidence="2">
    <location>
        <begin position="94"/>
        <end position="301"/>
    </location>
</feature>
<dbReference type="InterPro" id="IPR050237">
    <property type="entry name" value="ATP-dep_AMP-bd_enzyme"/>
</dbReference>
<dbReference type="Pfam" id="PF00501">
    <property type="entry name" value="AMP-binding"/>
    <property type="match status" value="1"/>
</dbReference>
<protein>
    <submittedName>
        <fullName evidence="3">Long-chain acyl-CoA synthetase</fullName>
    </submittedName>
</protein>
<dbReference type="InterPro" id="IPR000873">
    <property type="entry name" value="AMP-dep_synth/lig_dom"/>
</dbReference>
<sequence length="459" mass="50256">MNVFFERLQAHANTNPEAIAIRSERTQLSYSELLQSVEQRVEQLRQQPQRLFLLKETDPVTWVIEDLALMLADKVCIPVPPFFSQQQQTYLQTKVRANKPLPSGTAKVTFTSGSTGEPKGVCLSVDNQLTTVAALAERVAGSCVKRHMAIMPLSVLLENVAGVYLALWLGAEVVLLRSETLGLQGSSSLQFNPFFTALTQYQPDSLILTPALLDVLVTGVERGLINARQFKLLAVGGARLSDTLEERALALKLPIVQGYGLSEFGSVVALNAPLNSEPGTVGPPLKHARVSFENGEVVVQGNAMLGYWDDRSSWFPAQIHTGDLGALDDKGHLIILGRRKNIIVTEYGRNIDPEWVESELCSQPCIAQAAVLGDEQTPLTALLVLMPSTTTAQADTAVSQVNTQLPDYARIQRYIVMTEPFTVSNGLLTGTGRLRRQAIQAFFELKDPASTNEVNDEIF</sequence>
<dbReference type="RefSeq" id="WP_126751535.1">
    <property type="nucleotide sequence ID" value="NZ_JBHUMT010000016.1"/>
</dbReference>
<evidence type="ECO:0000259" key="2">
    <source>
        <dbReference type="Pfam" id="PF00501"/>
    </source>
</evidence>